<gene>
    <name evidence="2" type="ORF">UY3_09865</name>
</gene>
<dbReference type="EMBL" id="KB537686">
    <property type="protein sequence ID" value="EMP32987.1"/>
    <property type="molecule type" value="Genomic_DNA"/>
</dbReference>
<accession>M7BY10</accession>
<dbReference type="Gene3D" id="1.10.287.3160">
    <property type="match status" value="1"/>
</dbReference>
<name>M7BY10_CHEMY</name>
<organism evidence="2 3">
    <name type="scientific">Chelonia mydas</name>
    <name type="common">Green sea-turtle</name>
    <name type="synonym">Chelonia agassizi</name>
    <dbReference type="NCBI Taxonomy" id="8469"/>
    <lineage>
        <taxon>Eukaryota</taxon>
        <taxon>Metazoa</taxon>
        <taxon>Chordata</taxon>
        <taxon>Craniata</taxon>
        <taxon>Vertebrata</taxon>
        <taxon>Euteleostomi</taxon>
        <taxon>Archelosauria</taxon>
        <taxon>Testudinata</taxon>
        <taxon>Testudines</taxon>
        <taxon>Cryptodira</taxon>
        <taxon>Durocryptodira</taxon>
        <taxon>Americhelydia</taxon>
        <taxon>Chelonioidea</taxon>
        <taxon>Cheloniidae</taxon>
        <taxon>Chelonia</taxon>
    </lineage>
</organism>
<reference evidence="3" key="1">
    <citation type="journal article" date="2013" name="Nat. Genet.">
        <title>The draft genomes of soft-shell turtle and green sea turtle yield insights into the development and evolution of the turtle-specific body plan.</title>
        <authorList>
            <person name="Wang Z."/>
            <person name="Pascual-Anaya J."/>
            <person name="Zadissa A."/>
            <person name="Li W."/>
            <person name="Niimura Y."/>
            <person name="Huang Z."/>
            <person name="Li C."/>
            <person name="White S."/>
            <person name="Xiong Z."/>
            <person name="Fang D."/>
            <person name="Wang B."/>
            <person name="Ming Y."/>
            <person name="Chen Y."/>
            <person name="Zheng Y."/>
            <person name="Kuraku S."/>
            <person name="Pignatelli M."/>
            <person name="Herrero J."/>
            <person name="Beal K."/>
            <person name="Nozawa M."/>
            <person name="Li Q."/>
            <person name="Wang J."/>
            <person name="Zhang H."/>
            <person name="Yu L."/>
            <person name="Shigenobu S."/>
            <person name="Wang J."/>
            <person name="Liu J."/>
            <person name="Flicek P."/>
            <person name="Searle S."/>
            <person name="Wang J."/>
            <person name="Kuratani S."/>
            <person name="Yin Y."/>
            <person name="Aken B."/>
            <person name="Zhang G."/>
            <person name="Irie N."/>
        </authorList>
    </citation>
    <scope>NUCLEOTIDE SEQUENCE [LARGE SCALE GENOMIC DNA]</scope>
</reference>
<evidence type="ECO:0000313" key="2">
    <source>
        <dbReference type="EMBL" id="EMP32987.1"/>
    </source>
</evidence>
<evidence type="ECO:0000256" key="1">
    <source>
        <dbReference type="SAM" id="MobiDB-lite"/>
    </source>
</evidence>
<protein>
    <recommendedName>
        <fullName evidence="4">Lamina-associated polypeptide 2 alpha C-terminal domain-containing protein</fullName>
    </recommendedName>
</protein>
<evidence type="ECO:0008006" key="4">
    <source>
        <dbReference type="Google" id="ProtNLM"/>
    </source>
</evidence>
<sequence length="308" mass="34432">MAAGEPGENEEEPPILEGAPPTHLPSLSTDDAIMPLPHNIGDDFRLFQDLFKKVASSLYISLVEVQVTQHKLVDILHTSASSKITLPMNDDALMDPVRTIWQTPATAPPTCKRSDKKYYVPAKGTDFLFSHPAPNSLVVDAVQERGRQQPKTTPHNKEWKRLDLFDRKAYSLATLLLRIANYQALLAKYDYINYTKISELTDFISEDKREQFTALVSEGQLISKTALQAALDSADTAARSVAMAVMMRRASWLHLSSFPKEVQSTDEDLPFEGPKLFAKKTDDSLHLLKDSRVTLRSLGISTPKPKKK</sequence>
<dbReference type="Proteomes" id="UP000031443">
    <property type="component" value="Unassembled WGS sequence"/>
</dbReference>
<evidence type="ECO:0000313" key="3">
    <source>
        <dbReference type="Proteomes" id="UP000031443"/>
    </source>
</evidence>
<dbReference type="AlphaFoldDB" id="M7BY10"/>
<proteinExistence type="predicted"/>
<keyword evidence="3" id="KW-1185">Reference proteome</keyword>
<feature type="region of interest" description="Disordered" evidence="1">
    <location>
        <begin position="1"/>
        <end position="30"/>
    </location>
</feature>